<feature type="domain" description="Type II methyltransferase M.TaqI-like" evidence="7">
    <location>
        <begin position="676"/>
        <end position="926"/>
    </location>
</feature>
<feature type="domain" description="MmeI-like target recognition" evidence="8">
    <location>
        <begin position="1017"/>
        <end position="1198"/>
    </location>
</feature>
<reference evidence="9 10" key="1">
    <citation type="submission" date="2019-02" db="EMBL/GenBank/DDBJ databases">
        <title>Deep-cultivation of Planctomycetes and their phenomic and genomic characterization uncovers novel biology.</title>
        <authorList>
            <person name="Wiegand S."/>
            <person name="Jogler M."/>
            <person name="Boedeker C."/>
            <person name="Pinto D."/>
            <person name="Vollmers J."/>
            <person name="Rivas-Marin E."/>
            <person name="Kohn T."/>
            <person name="Peeters S.H."/>
            <person name="Heuer A."/>
            <person name="Rast P."/>
            <person name="Oberbeckmann S."/>
            <person name="Bunk B."/>
            <person name="Jeske O."/>
            <person name="Meyerdierks A."/>
            <person name="Storesund J.E."/>
            <person name="Kallscheuer N."/>
            <person name="Luecker S."/>
            <person name="Lage O.M."/>
            <person name="Pohl T."/>
            <person name="Merkel B.J."/>
            <person name="Hornburger P."/>
            <person name="Mueller R.-W."/>
            <person name="Bruemmer F."/>
            <person name="Labrenz M."/>
            <person name="Spormann A.M."/>
            <person name="Op den Camp H."/>
            <person name="Overmann J."/>
            <person name="Amann R."/>
            <person name="Jetten M.S.M."/>
            <person name="Mascher T."/>
            <person name="Medema M.H."/>
            <person name="Devos D.P."/>
            <person name="Kaster A.-K."/>
            <person name="Ovreas L."/>
            <person name="Rohde M."/>
            <person name="Galperin M.Y."/>
            <person name="Jogler C."/>
        </authorList>
    </citation>
    <scope>NUCLEOTIDE SEQUENCE [LARGE SCALE GENOMIC DNA]</scope>
    <source>
        <strain evidence="9 10">Pla175</strain>
    </source>
</reference>
<organism evidence="9 10">
    <name type="scientific">Pirellulimonas nuda</name>
    <dbReference type="NCBI Taxonomy" id="2528009"/>
    <lineage>
        <taxon>Bacteria</taxon>
        <taxon>Pseudomonadati</taxon>
        <taxon>Planctomycetota</taxon>
        <taxon>Planctomycetia</taxon>
        <taxon>Pirellulales</taxon>
        <taxon>Lacipirellulaceae</taxon>
        <taxon>Pirellulimonas</taxon>
    </lineage>
</organism>
<dbReference type="Pfam" id="PF20466">
    <property type="entry name" value="MmeI_TRD"/>
    <property type="match status" value="1"/>
</dbReference>
<keyword evidence="4" id="KW-0949">S-adenosyl-L-methionine</keyword>
<proteinExistence type="predicted"/>
<dbReference type="PRINTS" id="PR00507">
    <property type="entry name" value="N12N6MTFRASE"/>
</dbReference>
<comment type="catalytic activity">
    <reaction evidence="5">
        <text>a 2'-deoxyadenosine in DNA + S-adenosyl-L-methionine = an N(6)-methyl-2'-deoxyadenosine in DNA + S-adenosyl-L-homocysteine + H(+)</text>
        <dbReference type="Rhea" id="RHEA:15197"/>
        <dbReference type="Rhea" id="RHEA-COMP:12418"/>
        <dbReference type="Rhea" id="RHEA-COMP:12419"/>
        <dbReference type="ChEBI" id="CHEBI:15378"/>
        <dbReference type="ChEBI" id="CHEBI:57856"/>
        <dbReference type="ChEBI" id="CHEBI:59789"/>
        <dbReference type="ChEBI" id="CHEBI:90615"/>
        <dbReference type="ChEBI" id="CHEBI:90616"/>
        <dbReference type="EC" id="2.1.1.72"/>
    </reaction>
</comment>
<dbReference type="EMBL" id="CP036291">
    <property type="protein sequence ID" value="QDU88397.1"/>
    <property type="molecule type" value="Genomic_DNA"/>
</dbReference>
<feature type="compositionally biased region" description="Basic residues" evidence="6">
    <location>
        <begin position="1315"/>
        <end position="1329"/>
    </location>
</feature>
<protein>
    <recommendedName>
        <fullName evidence="1">site-specific DNA-methyltransferase (adenine-specific)</fullName>
        <ecNumber evidence="1">2.1.1.72</ecNumber>
    </recommendedName>
</protein>
<evidence type="ECO:0000256" key="1">
    <source>
        <dbReference type="ARBA" id="ARBA00011900"/>
    </source>
</evidence>
<evidence type="ECO:0000259" key="7">
    <source>
        <dbReference type="Pfam" id="PF07669"/>
    </source>
</evidence>
<evidence type="ECO:0000259" key="8">
    <source>
        <dbReference type="Pfam" id="PF20466"/>
    </source>
</evidence>
<evidence type="ECO:0000256" key="5">
    <source>
        <dbReference type="ARBA" id="ARBA00047942"/>
    </source>
</evidence>
<feature type="region of interest" description="Disordered" evidence="6">
    <location>
        <begin position="1309"/>
        <end position="1344"/>
    </location>
</feature>
<evidence type="ECO:0000256" key="2">
    <source>
        <dbReference type="ARBA" id="ARBA00022603"/>
    </source>
</evidence>
<dbReference type="GO" id="GO:0009007">
    <property type="term" value="F:site-specific DNA-methyltransferase (adenine-specific) activity"/>
    <property type="evidence" value="ECO:0007669"/>
    <property type="project" value="UniProtKB-EC"/>
</dbReference>
<gene>
    <name evidence="9" type="ORF">Pla175_17730</name>
</gene>
<keyword evidence="2" id="KW-0489">Methyltransferase</keyword>
<dbReference type="EC" id="2.1.1.72" evidence="1"/>
<evidence type="ECO:0000256" key="4">
    <source>
        <dbReference type="ARBA" id="ARBA00022691"/>
    </source>
</evidence>
<evidence type="ECO:0000256" key="6">
    <source>
        <dbReference type="SAM" id="MobiDB-lite"/>
    </source>
</evidence>
<evidence type="ECO:0000256" key="3">
    <source>
        <dbReference type="ARBA" id="ARBA00022679"/>
    </source>
</evidence>
<evidence type="ECO:0000313" key="9">
    <source>
        <dbReference type="EMBL" id="QDU88397.1"/>
    </source>
</evidence>
<name>A0A518DA80_9BACT</name>
<dbReference type="KEGG" id="pnd:Pla175_17730"/>
<dbReference type="GO" id="GO:0006304">
    <property type="term" value="P:DNA modification"/>
    <property type="evidence" value="ECO:0007669"/>
    <property type="project" value="InterPro"/>
</dbReference>
<dbReference type="OrthoDB" id="249114at2"/>
<dbReference type="REBASE" id="356346">
    <property type="entry name" value="PbaPla175ORF17730P"/>
</dbReference>
<keyword evidence="10" id="KW-1185">Reference proteome</keyword>
<accession>A0A518DA80</accession>
<feature type="region of interest" description="Disordered" evidence="6">
    <location>
        <begin position="636"/>
        <end position="657"/>
    </location>
</feature>
<dbReference type="PANTHER" id="PTHR33841:SF1">
    <property type="entry name" value="DNA METHYLTRANSFERASE A"/>
    <property type="match status" value="1"/>
</dbReference>
<dbReference type="Proteomes" id="UP000317429">
    <property type="component" value="Chromosome"/>
</dbReference>
<sequence>MSIARHHAEWLSLTPVSGPFLSLPVLQQAFPQGLDAHDPDGFRLLRQAYEEWDAATAEGPNGSATHEAWARFVLTQTLEHDEANLVAGPEISQTLQVELPEHGELLRPSLVLLDPADKRPRLLVKHYPRSQSLAGYVGGSRWKASPDTRMTELLRGAGVRLGLVTNGEQWMLVDAPKGETAGYASWYAPLWLEEKITLQAFRSLLSAQRFFGVADDETLEGLLAKSAGDQQEVTDQLGKQVLRAVEVLIQSLDRADQDNQRVLLAGVPEAVLYESALTVMMRLVFLFCAEERELIPTKPFPVYEENYSVSTISKQLRETADQHGEELLERRFDAWPRLLATFRAVYGGVSHDQVYLPAYGGGLFAPDRFPFLEGRPAGTTWKDTPASPLPVNNRTTLHLLEALQLLQINAGRGAVEARRLSFRALDIEQIGHVYEGLLDHTAKRAGETFLGLIGKTEPEIPLARIEEERAKGEDKFAEFLKKQTGGNRKWQKYLDQPLDDHEQSKLLVACGNDAQLAARVAPYAKLLRADTLGFPVVVTEGSVFVTAGMDRRSSGTHYTPRSLTEPIVQYTLEPLVYVGPAEGAEKKDWKLKPAAELLELNICDMACGSGAFLVQAARYMAARLLEAWDAAAADHPDAPGVTPLGEPAIGERSEQLIPSDPAERTTYAMRLVAQRCLYGVDINPLAVEMAKLSLWLLTLARDKPFEFLDHAIRCGDSLVGIHNLEQLKHFSLKPEDEDAVLFYGPLLEGVDEAVDLRLQLEAFSADTFEGVKQQVRLHREAEDKIARLRCAADLLVSAEFWGEGAKDKQERVRHAAVVAGHYVEHGPTEEFVAKATSERQGQRMFHWPLEFPEVFTKGGFHACIGNPPFVGGKRISTSCSSSLALWIRTTYENGRNTADLCAYFFQRCHHLLSDGGALGLLATDSVSDGDSARVAFVPALEAGGTIFLATTSFPWPGAASVVASLAHLQKGGHQGERRLNGSPVGQIDAHLVAASGLSHPKRLCSAAIPAFVGSFVRGEGFIISPQEAEDFLRSDPRNADVVFPYLTGEDLCQSAGQHGTRFIINFFDWPLGRAESYLLPIQTIVERVRPFRAKVKEKAARSRWWQYAGLKAGLYRSLQNASHAFVRARVSSTHAIMRVDSRQVFSDQIVVFGVDGDDGFGILQSCLHEEWVSRYSSTLGGTIRYSPTECFETFPFPDRIAKIDCFLEVIAAYEARRELLLRDEITGLTSLYNSVDLPSERSVAMTSFRDVIVDLDGRASLAYGWDDLDLCHDFHETKQGIRFTISEPARREVLQRLLKLNHERYAEEVRQGLHEKKKGKKPAAKRGAKRLKENARMLFDGEGA</sequence>
<dbReference type="InterPro" id="IPR029063">
    <property type="entry name" value="SAM-dependent_MTases_sf"/>
</dbReference>
<evidence type="ECO:0000313" key="10">
    <source>
        <dbReference type="Proteomes" id="UP000317429"/>
    </source>
</evidence>
<dbReference type="Pfam" id="PF07669">
    <property type="entry name" value="Eco57I"/>
    <property type="match status" value="1"/>
</dbReference>
<dbReference type="Gene3D" id="3.40.50.150">
    <property type="entry name" value="Vaccinia Virus protein VP39"/>
    <property type="match status" value="2"/>
</dbReference>
<dbReference type="PANTHER" id="PTHR33841">
    <property type="entry name" value="DNA METHYLTRANSFERASE YEEA-RELATED"/>
    <property type="match status" value="1"/>
</dbReference>
<dbReference type="GO" id="GO:0032259">
    <property type="term" value="P:methylation"/>
    <property type="evidence" value="ECO:0007669"/>
    <property type="project" value="UniProtKB-KW"/>
</dbReference>
<dbReference type="InterPro" id="IPR011639">
    <property type="entry name" value="MethylTrfase_TaqI-like_dom"/>
</dbReference>
<keyword evidence="3" id="KW-0808">Transferase</keyword>
<dbReference type="InterPro" id="IPR046820">
    <property type="entry name" value="MmeI_TRD"/>
</dbReference>
<dbReference type="SUPFAM" id="SSF53335">
    <property type="entry name" value="S-adenosyl-L-methionine-dependent methyltransferases"/>
    <property type="match status" value="1"/>
</dbReference>
<dbReference type="RefSeq" id="WP_145283274.1">
    <property type="nucleotide sequence ID" value="NZ_CP036291.1"/>
</dbReference>
<dbReference type="InterPro" id="IPR050953">
    <property type="entry name" value="N4_N6_ade-DNA_methylase"/>
</dbReference>